<keyword evidence="2" id="KW-0732">Signal</keyword>
<dbReference type="EMBL" id="MIGC01005206">
    <property type="protein sequence ID" value="PHJ17181.1"/>
    <property type="molecule type" value="Genomic_DNA"/>
</dbReference>
<protein>
    <recommendedName>
        <fullName evidence="5">Transmembrane protein</fullName>
    </recommendedName>
</protein>
<feature type="compositionally biased region" description="Basic and acidic residues" evidence="1">
    <location>
        <begin position="436"/>
        <end position="463"/>
    </location>
</feature>
<organism evidence="3 4">
    <name type="scientific">Cystoisospora suis</name>
    <dbReference type="NCBI Taxonomy" id="483139"/>
    <lineage>
        <taxon>Eukaryota</taxon>
        <taxon>Sar</taxon>
        <taxon>Alveolata</taxon>
        <taxon>Apicomplexa</taxon>
        <taxon>Conoidasida</taxon>
        <taxon>Coccidia</taxon>
        <taxon>Eucoccidiorida</taxon>
        <taxon>Eimeriorina</taxon>
        <taxon>Sarcocystidae</taxon>
        <taxon>Cystoisospora</taxon>
    </lineage>
</organism>
<evidence type="ECO:0008006" key="5">
    <source>
        <dbReference type="Google" id="ProtNLM"/>
    </source>
</evidence>
<feature type="compositionally biased region" description="Basic and acidic residues" evidence="1">
    <location>
        <begin position="42"/>
        <end position="51"/>
    </location>
</feature>
<dbReference type="AlphaFoldDB" id="A0A2C6JK02"/>
<feature type="compositionally biased region" description="Basic and acidic residues" evidence="1">
    <location>
        <begin position="63"/>
        <end position="94"/>
    </location>
</feature>
<feature type="compositionally biased region" description="Basic residues" evidence="1">
    <location>
        <begin position="424"/>
        <end position="435"/>
    </location>
</feature>
<reference evidence="3 4" key="1">
    <citation type="journal article" date="2017" name="Int. J. Parasitol.">
        <title>The genome of the protozoan parasite Cystoisospora suis and a reverse vaccinology approach to identify vaccine candidates.</title>
        <authorList>
            <person name="Palmieri N."/>
            <person name="Shrestha A."/>
            <person name="Ruttkowski B."/>
            <person name="Beck T."/>
            <person name="Vogl C."/>
            <person name="Tomley F."/>
            <person name="Blake D.P."/>
            <person name="Joachim A."/>
        </authorList>
    </citation>
    <scope>NUCLEOTIDE SEQUENCE [LARGE SCALE GENOMIC DNA]</scope>
    <source>
        <strain evidence="3 4">Wien I</strain>
    </source>
</reference>
<evidence type="ECO:0000313" key="4">
    <source>
        <dbReference type="Proteomes" id="UP000221165"/>
    </source>
</evidence>
<name>A0A2C6JK02_9APIC</name>
<comment type="caution">
    <text evidence="3">The sequence shown here is derived from an EMBL/GenBank/DDBJ whole genome shotgun (WGS) entry which is preliminary data.</text>
</comment>
<gene>
    <name evidence="3" type="ORF">CSUI_008997</name>
</gene>
<dbReference type="VEuPathDB" id="ToxoDB:CSUI_008997"/>
<feature type="region of interest" description="Disordered" evidence="1">
    <location>
        <begin position="42"/>
        <end position="101"/>
    </location>
</feature>
<keyword evidence="4" id="KW-1185">Reference proteome</keyword>
<feature type="signal peptide" evidence="2">
    <location>
        <begin position="1"/>
        <end position="39"/>
    </location>
</feature>
<evidence type="ECO:0000256" key="2">
    <source>
        <dbReference type="SAM" id="SignalP"/>
    </source>
</evidence>
<proteinExistence type="predicted"/>
<feature type="region of interest" description="Disordered" evidence="1">
    <location>
        <begin position="401"/>
        <end position="490"/>
    </location>
</feature>
<dbReference type="GeneID" id="94432327"/>
<evidence type="ECO:0000313" key="3">
    <source>
        <dbReference type="EMBL" id="PHJ17181.1"/>
    </source>
</evidence>
<accession>A0A2C6JK02</accession>
<dbReference type="RefSeq" id="XP_067918906.1">
    <property type="nucleotide sequence ID" value="XM_068069116.1"/>
</dbReference>
<sequence length="523" mass="60396">MSQLGSLPPCLSSFQGKMTFSFLFFFLFFSFSLISLASSSGGDHEDPHHPYIEIPLNHNSKPTSREDLEKSRNPGEVEPEKKRHESPAPLDKNKTPGGSSSRRLDFFSSAVQIGAQFIMYPSMSRMLAQQTAQAKNIVKGADTKDLKLQVYRYPKECLVVFDTIADQDNGDNAGLGLIDSKSIRVLFSYGEHEGSLIYTEKRVESIQFLKFPHRHLQKFEVPRGCIRTKDSRWRVYCLHAEAKKPCYVGRIEIFFSRFEGKEDDLVPIPFETPEKFIQRRMETTESRNYYDVLDWFETPTPDHRMIFDTMNCLMHFHFLSSLENAEKSRAFWLPNRQGIRVDIFDEKNEVVARKTAIPPGCGLTKVSDLEVAQRQSDDGSYKILIKFKKIEYDYSIVSSSLSSSSAEKRSPSASPEEDEEGKKEKKKKKRHAKKAKKEEEKEGQDKKEDEEKKEEREGEKPSEAKGYFSDTVVIPKDVNEENGGEIRPERDFEYYNEDQLEFPDYFPERSMISLDDMERVKVE</sequence>
<feature type="chain" id="PRO_5013084216" description="Transmembrane protein" evidence="2">
    <location>
        <begin position="40"/>
        <end position="523"/>
    </location>
</feature>
<evidence type="ECO:0000256" key="1">
    <source>
        <dbReference type="SAM" id="MobiDB-lite"/>
    </source>
</evidence>
<dbReference type="OrthoDB" id="330625at2759"/>
<dbReference type="Proteomes" id="UP000221165">
    <property type="component" value="Unassembled WGS sequence"/>
</dbReference>